<feature type="binding site" evidence="6">
    <location>
        <begin position="136"/>
        <end position="137"/>
    </location>
    <ligand>
        <name>ATP</name>
        <dbReference type="ChEBI" id="CHEBI:30616"/>
    </ligand>
</feature>
<evidence type="ECO:0000256" key="3">
    <source>
        <dbReference type="ARBA" id="ARBA00022741"/>
    </source>
</evidence>
<comment type="subcellular location">
    <subcellularLocation>
        <location evidence="6 8">Cytoplasm</location>
    </subcellularLocation>
</comment>
<feature type="binding site" evidence="6">
    <location>
        <position position="133"/>
    </location>
    <ligand>
        <name>Zn(2+)</name>
        <dbReference type="ChEBI" id="CHEBI:29105"/>
        <note>structural</note>
    </ligand>
</feature>
<dbReference type="GO" id="GO:0004017">
    <property type="term" value="F:AMP kinase activity"/>
    <property type="evidence" value="ECO:0007669"/>
    <property type="project" value="UniProtKB-UniRule"/>
</dbReference>
<keyword evidence="6" id="KW-0862">Zinc</keyword>
<feature type="domain" description="Adenylate kinase active site lid" evidence="9">
    <location>
        <begin position="127"/>
        <end position="162"/>
    </location>
</feature>
<evidence type="ECO:0000259" key="9">
    <source>
        <dbReference type="Pfam" id="PF05191"/>
    </source>
</evidence>
<feature type="binding site" evidence="6">
    <location>
        <position position="171"/>
    </location>
    <ligand>
        <name>AMP</name>
        <dbReference type="ChEBI" id="CHEBI:456215"/>
    </ligand>
</feature>
<dbReference type="PRINTS" id="PR00094">
    <property type="entry name" value="ADENYLTKNASE"/>
</dbReference>
<feature type="binding site" evidence="6">
    <location>
        <position position="199"/>
    </location>
    <ligand>
        <name>ATP</name>
        <dbReference type="ChEBI" id="CHEBI:30616"/>
    </ligand>
</feature>
<comment type="pathway">
    <text evidence="6">Purine metabolism; AMP biosynthesis via salvage pathway; AMP from ADP: step 1/1.</text>
</comment>
<keyword evidence="3 6" id="KW-0547">Nucleotide-binding</keyword>
<feature type="binding site" evidence="6">
    <location>
        <begin position="10"/>
        <end position="15"/>
    </location>
    <ligand>
        <name>ATP</name>
        <dbReference type="ChEBI" id="CHEBI:30616"/>
    </ligand>
</feature>
<feature type="binding site" evidence="6">
    <location>
        <begin position="57"/>
        <end position="59"/>
    </location>
    <ligand>
        <name>AMP</name>
        <dbReference type="ChEBI" id="CHEBI:456215"/>
    </ligand>
</feature>
<comment type="catalytic activity">
    <reaction evidence="6 8">
        <text>AMP + ATP = 2 ADP</text>
        <dbReference type="Rhea" id="RHEA:12973"/>
        <dbReference type="ChEBI" id="CHEBI:30616"/>
        <dbReference type="ChEBI" id="CHEBI:456215"/>
        <dbReference type="ChEBI" id="CHEBI:456216"/>
        <dbReference type="EC" id="2.7.4.3"/>
    </reaction>
</comment>
<feature type="binding site" evidence="6">
    <location>
        <position position="36"/>
    </location>
    <ligand>
        <name>AMP</name>
        <dbReference type="ChEBI" id="CHEBI:456215"/>
    </ligand>
</feature>
<evidence type="ECO:0000256" key="8">
    <source>
        <dbReference type="RuleBase" id="RU003331"/>
    </source>
</evidence>
<dbReference type="HAMAP" id="MF_00235">
    <property type="entry name" value="Adenylate_kinase_Adk"/>
    <property type="match status" value="1"/>
</dbReference>
<dbReference type="InterPro" id="IPR027417">
    <property type="entry name" value="P-loop_NTPase"/>
</dbReference>
<dbReference type="EC" id="2.7.4.3" evidence="6 8"/>
<dbReference type="InterPro" id="IPR007862">
    <property type="entry name" value="Adenylate_kinase_lid-dom"/>
</dbReference>
<feature type="binding site" evidence="6">
    <location>
        <position position="31"/>
    </location>
    <ligand>
        <name>AMP</name>
        <dbReference type="ChEBI" id="CHEBI:456215"/>
    </ligand>
</feature>
<keyword evidence="1 6" id="KW-0808">Transferase</keyword>
<gene>
    <name evidence="6" type="primary">adk</name>
    <name evidence="10" type="ORF">CVT63_04405</name>
</gene>
<protein>
    <recommendedName>
        <fullName evidence="6 8">Adenylate kinase</fullName>
        <shortName evidence="6">AK</shortName>
        <ecNumber evidence="6 8">2.7.4.3</ecNumber>
    </recommendedName>
    <alternativeName>
        <fullName evidence="6">ATP-AMP transphosphorylase</fullName>
    </alternativeName>
    <alternativeName>
        <fullName evidence="6">ATP:AMP phosphotransferase</fullName>
    </alternativeName>
    <alternativeName>
        <fullName evidence="6">Adenylate monophosphate kinase</fullName>
    </alternativeName>
</protein>
<evidence type="ECO:0000313" key="10">
    <source>
        <dbReference type="EMBL" id="PKQ28128.1"/>
    </source>
</evidence>
<reference evidence="10 11" key="1">
    <citation type="journal article" date="2017" name="ISME J.">
        <title>Potential for microbial H2 and metal transformations associated with novel bacteria and archaea in deep terrestrial subsurface sediments.</title>
        <authorList>
            <person name="Hernsdorf A.W."/>
            <person name="Amano Y."/>
            <person name="Miyakawa K."/>
            <person name="Ise K."/>
            <person name="Suzuki Y."/>
            <person name="Anantharaman K."/>
            <person name="Probst A."/>
            <person name="Burstein D."/>
            <person name="Thomas B.C."/>
            <person name="Banfield J.F."/>
        </authorList>
    </citation>
    <scope>NUCLEOTIDE SEQUENCE [LARGE SCALE GENOMIC DNA]</scope>
    <source>
        <strain evidence="10">HGW-Actinobacteria-3</strain>
    </source>
</reference>
<dbReference type="InterPro" id="IPR000850">
    <property type="entry name" value="Adenylat/UMP-CMP_kin"/>
</dbReference>
<feature type="binding site" evidence="6">
    <location>
        <position position="153"/>
    </location>
    <ligand>
        <name>Zn(2+)</name>
        <dbReference type="ChEBI" id="CHEBI:29105"/>
        <note>structural</note>
    </ligand>
</feature>
<dbReference type="NCBIfam" id="NF011100">
    <property type="entry name" value="PRK14527.1"/>
    <property type="match status" value="1"/>
</dbReference>
<comment type="similarity">
    <text evidence="6 7">Belongs to the adenylate kinase family.</text>
</comment>
<accession>A0A2N3G6A0</accession>
<feature type="binding site" evidence="6">
    <location>
        <position position="130"/>
    </location>
    <ligand>
        <name>Zn(2+)</name>
        <dbReference type="ChEBI" id="CHEBI:29105"/>
        <note>structural</note>
    </ligand>
</feature>
<evidence type="ECO:0000256" key="1">
    <source>
        <dbReference type="ARBA" id="ARBA00022679"/>
    </source>
</evidence>
<dbReference type="InterPro" id="IPR033690">
    <property type="entry name" value="Adenylat_kinase_CS"/>
</dbReference>
<feature type="region of interest" description="NMP" evidence="6">
    <location>
        <begin position="30"/>
        <end position="59"/>
    </location>
</feature>
<dbReference type="Proteomes" id="UP000233654">
    <property type="component" value="Unassembled WGS sequence"/>
</dbReference>
<evidence type="ECO:0000256" key="4">
    <source>
        <dbReference type="ARBA" id="ARBA00022777"/>
    </source>
</evidence>
<dbReference type="PANTHER" id="PTHR23359">
    <property type="entry name" value="NUCLEOTIDE KINASE"/>
    <property type="match status" value="1"/>
</dbReference>
<evidence type="ECO:0000256" key="2">
    <source>
        <dbReference type="ARBA" id="ARBA00022727"/>
    </source>
</evidence>
<keyword evidence="6" id="KW-0479">Metal-binding</keyword>
<dbReference type="EMBL" id="PHEX01000031">
    <property type="protein sequence ID" value="PKQ28128.1"/>
    <property type="molecule type" value="Genomic_DNA"/>
</dbReference>
<keyword evidence="6" id="KW-0963">Cytoplasm</keyword>
<dbReference type="GO" id="GO:0005524">
    <property type="term" value="F:ATP binding"/>
    <property type="evidence" value="ECO:0007669"/>
    <property type="project" value="UniProtKB-UniRule"/>
</dbReference>
<name>A0A2N3G6A0_9ACTN</name>
<sequence length="220" mass="24037">MNVVLLGPPGAGKGTQSERMAAKYGLIQVSTGDIFRANLAEGTRLGLEAGKYMDSGELVPDVVVESIVTDRLENDDVTGGFILDGFPRSLHQAEALNRYLQEKGKAIDLVVNIDVDPEVLVARLTGRRMCRDCQAIYHVAFNPPAAAGVCDVCGSELFTREDDREATVRNRLEVYSKQTEPLIEYYTPLGKLVDIDGSLRSDEVFEQIILAMDTAGGEKK</sequence>
<dbReference type="CDD" id="cd01428">
    <property type="entry name" value="ADK"/>
    <property type="match status" value="1"/>
</dbReference>
<feature type="region of interest" description="LID" evidence="6">
    <location>
        <begin position="126"/>
        <end position="163"/>
    </location>
</feature>
<dbReference type="Pfam" id="PF05191">
    <property type="entry name" value="ADK_lid"/>
    <property type="match status" value="1"/>
</dbReference>
<evidence type="ECO:0000313" key="11">
    <source>
        <dbReference type="Proteomes" id="UP000233654"/>
    </source>
</evidence>
<feature type="binding site" evidence="6">
    <location>
        <position position="92"/>
    </location>
    <ligand>
        <name>AMP</name>
        <dbReference type="ChEBI" id="CHEBI:456215"/>
    </ligand>
</feature>
<dbReference type="SUPFAM" id="SSF52540">
    <property type="entry name" value="P-loop containing nucleoside triphosphate hydrolases"/>
    <property type="match status" value="1"/>
</dbReference>
<dbReference type="NCBIfam" id="NF001380">
    <property type="entry name" value="PRK00279.1-2"/>
    <property type="match status" value="1"/>
</dbReference>
<proteinExistence type="inferred from homology"/>
<dbReference type="Pfam" id="PF00406">
    <property type="entry name" value="ADK"/>
    <property type="match status" value="1"/>
</dbReference>
<evidence type="ECO:0000256" key="6">
    <source>
        <dbReference type="HAMAP-Rule" id="MF_00235"/>
    </source>
</evidence>
<organism evidence="10 11">
    <name type="scientific">Candidatus Anoxymicrobium japonicum</name>
    <dbReference type="NCBI Taxonomy" id="2013648"/>
    <lineage>
        <taxon>Bacteria</taxon>
        <taxon>Bacillati</taxon>
        <taxon>Actinomycetota</taxon>
        <taxon>Candidatus Geothermincolia</taxon>
        <taxon>Candidatus Geothermincolales</taxon>
        <taxon>Candidatus Anoxymicrobiaceae</taxon>
        <taxon>Candidatus Anoxymicrobium</taxon>
    </lineage>
</organism>
<dbReference type="GO" id="GO:0044209">
    <property type="term" value="P:AMP salvage"/>
    <property type="evidence" value="ECO:0007669"/>
    <property type="project" value="UniProtKB-UniRule"/>
</dbReference>
<dbReference type="NCBIfam" id="TIGR01351">
    <property type="entry name" value="adk"/>
    <property type="match status" value="1"/>
</dbReference>
<feature type="binding site" evidence="6">
    <location>
        <position position="160"/>
    </location>
    <ligand>
        <name>AMP</name>
        <dbReference type="ChEBI" id="CHEBI:456215"/>
    </ligand>
</feature>
<comment type="domain">
    <text evidence="6">Consists of three domains, a large central CORE domain and two small peripheral domains, NMPbind and LID, which undergo movements during catalysis. The LID domain closes over the site of phosphoryl transfer upon ATP binding. Assembling and dissambling the active center during each catalytic cycle provides an effective means to prevent ATP hydrolysis. Some bacteria have evolved a zinc-coordinating structure that stabilizes the LID domain.</text>
</comment>
<dbReference type="FunFam" id="3.40.50.300:FF:000106">
    <property type="entry name" value="Adenylate kinase mitochondrial"/>
    <property type="match status" value="1"/>
</dbReference>
<keyword evidence="4 6" id="KW-0418">Kinase</keyword>
<comment type="subunit">
    <text evidence="6 8">Monomer.</text>
</comment>
<dbReference type="PROSITE" id="PS00113">
    <property type="entry name" value="ADENYLATE_KINASE"/>
    <property type="match status" value="1"/>
</dbReference>
<dbReference type="AlphaFoldDB" id="A0A2N3G6A0"/>
<dbReference type="NCBIfam" id="NF001381">
    <property type="entry name" value="PRK00279.1-3"/>
    <property type="match status" value="1"/>
</dbReference>
<feature type="binding site" evidence="6">
    <location>
        <position position="127"/>
    </location>
    <ligand>
        <name>ATP</name>
        <dbReference type="ChEBI" id="CHEBI:30616"/>
    </ligand>
</feature>
<keyword evidence="5 6" id="KW-0067">ATP-binding</keyword>
<dbReference type="GO" id="GO:0008270">
    <property type="term" value="F:zinc ion binding"/>
    <property type="evidence" value="ECO:0007669"/>
    <property type="project" value="UniProtKB-UniRule"/>
</dbReference>
<dbReference type="InterPro" id="IPR006259">
    <property type="entry name" value="Adenyl_kin_sub"/>
</dbReference>
<evidence type="ECO:0000256" key="7">
    <source>
        <dbReference type="RuleBase" id="RU003330"/>
    </source>
</evidence>
<dbReference type="GO" id="GO:0005737">
    <property type="term" value="C:cytoplasm"/>
    <property type="evidence" value="ECO:0007669"/>
    <property type="project" value="UniProtKB-SubCell"/>
</dbReference>
<keyword evidence="2 6" id="KW-0545">Nucleotide biosynthesis</keyword>
<comment type="function">
    <text evidence="6">Catalyzes the reversible transfer of the terminal phosphate group between ATP and AMP. Plays an important role in cellular energy homeostasis and in adenine nucleotide metabolism.</text>
</comment>
<comment type="caution">
    <text evidence="10">The sequence shown here is derived from an EMBL/GenBank/DDBJ whole genome shotgun (WGS) entry which is preliminary data.</text>
</comment>
<dbReference type="Gene3D" id="3.40.50.300">
    <property type="entry name" value="P-loop containing nucleotide triphosphate hydrolases"/>
    <property type="match status" value="1"/>
</dbReference>
<dbReference type="UniPathway" id="UPA00588">
    <property type="reaction ID" value="UER00649"/>
</dbReference>
<feature type="binding site" evidence="6">
    <location>
        <position position="150"/>
    </location>
    <ligand>
        <name>Zn(2+)</name>
        <dbReference type="ChEBI" id="CHEBI:29105"/>
        <note>structural</note>
    </ligand>
</feature>
<evidence type="ECO:0000256" key="5">
    <source>
        <dbReference type="ARBA" id="ARBA00022840"/>
    </source>
</evidence>
<feature type="binding site" evidence="6">
    <location>
        <begin position="85"/>
        <end position="88"/>
    </location>
    <ligand>
        <name>AMP</name>
        <dbReference type="ChEBI" id="CHEBI:456215"/>
    </ligand>
</feature>